<sequence length="184" mass="19996">MTGPRSWLPVPPLPVGVAVELVNEWAVTPRQASARPWGGHPAPDSPYRMRLHETWPGGSRLADEEISSAAEEIHAVFAAEPGEARDAVVDALVDRVGLVPRLDSRGAPPRLGWRAAADAPPLLAAMLATVLDALTDPATRSAGLCAAERCADVYLDTSRRGHRVYCSTRCQTRERVRAHRQRRS</sequence>
<dbReference type="PANTHER" id="PTHR35525:SF3">
    <property type="entry name" value="BLL6575 PROTEIN"/>
    <property type="match status" value="1"/>
</dbReference>
<proteinExistence type="predicted"/>
<evidence type="ECO:0000313" key="2">
    <source>
        <dbReference type="EMBL" id="MCP2330832.1"/>
    </source>
</evidence>
<comment type="caution">
    <text evidence="2">The sequence shown here is derived from an EMBL/GenBank/DDBJ whole genome shotgun (WGS) entry which is preliminary data.</text>
</comment>
<dbReference type="SUPFAM" id="SSF160904">
    <property type="entry name" value="Jann2411-like"/>
    <property type="match status" value="1"/>
</dbReference>
<dbReference type="InterPro" id="IPR010852">
    <property type="entry name" value="ABATE"/>
</dbReference>
<gene>
    <name evidence="2" type="ORF">G443_001102</name>
</gene>
<dbReference type="Pfam" id="PF11706">
    <property type="entry name" value="zf-CGNR"/>
    <property type="match status" value="1"/>
</dbReference>
<accession>A0ABT1JEA8</accession>
<dbReference type="Gene3D" id="1.10.3300.10">
    <property type="entry name" value="Jann2411-like domain"/>
    <property type="match status" value="1"/>
</dbReference>
<protein>
    <submittedName>
        <fullName evidence="2">CGNR zinc finger domain-containing protein</fullName>
    </submittedName>
</protein>
<feature type="domain" description="Zinc finger CGNR" evidence="1">
    <location>
        <begin position="144"/>
        <end position="183"/>
    </location>
</feature>
<evidence type="ECO:0000259" key="1">
    <source>
        <dbReference type="Pfam" id="PF11706"/>
    </source>
</evidence>
<name>A0ABT1JEA8_ACTCY</name>
<dbReference type="InterPro" id="IPR021005">
    <property type="entry name" value="Znf_CGNR"/>
</dbReference>
<reference evidence="2 3" key="1">
    <citation type="submission" date="2022-06" db="EMBL/GenBank/DDBJ databases">
        <title>Genomic Encyclopedia of Type Strains, Phase I: the one thousand microbial genomes (KMG-I) project.</title>
        <authorList>
            <person name="Kyrpides N."/>
        </authorList>
    </citation>
    <scope>NUCLEOTIDE SEQUENCE [LARGE SCALE GENOMIC DNA]</scope>
    <source>
        <strain evidence="2 3">DSM 43889</strain>
    </source>
</reference>
<dbReference type="Proteomes" id="UP000791080">
    <property type="component" value="Unassembled WGS sequence"/>
</dbReference>
<dbReference type="InterPro" id="IPR023286">
    <property type="entry name" value="ABATE_dom_sf"/>
</dbReference>
<keyword evidence="3" id="KW-1185">Reference proteome</keyword>
<dbReference type="EMBL" id="AUBJ02000001">
    <property type="protein sequence ID" value="MCP2330832.1"/>
    <property type="molecule type" value="Genomic_DNA"/>
</dbReference>
<dbReference type="PANTHER" id="PTHR35525">
    <property type="entry name" value="BLL6575 PROTEIN"/>
    <property type="match status" value="1"/>
</dbReference>
<organism evidence="2 3">
    <name type="scientific">Actinoalloteichus caeruleus DSM 43889</name>
    <dbReference type="NCBI Taxonomy" id="1120930"/>
    <lineage>
        <taxon>Bacteria</taxon>
        <taxon>Bacillati</taxon>
        <taxon>Actinomycetota</taxon>
        <taxon>Actinomycetes</taxon>
        <taxon>Pseudonocardiales</taxon>
        <taxon>Pseudonocardiaceae</taxon>
        <taxon>Actinoalloteichus</taxon>
        <taxon>Actinoalloteichus cyanogriseus</taxon>
    </lineage>
</organism>
<dbReference type="RefSeq" id="WP_026420209.1">
    <property type="nucleotide sequence ID" value="NZ_AUBJ02000001.1"/>
</dbReference>
<evidence type="ECO:0000313" key="3">
    <source>
        <dbReference type="Proteomes" id="UP000791080"/>
    </source>
</evidence>